<evidence type="ECO:0000256" key="1">
    <source>
        <dbReference type="ARBA" id="ARBA00010546"/>
    </source>
</evidence>
<evidence type="ECO:0000256" key="4">
    <source>
        <dbReference type="ARBA" id="ARBA00030028"/>
    </source>
</evidence>
<comment type="subcellular location">
    <subcellularLocation>
        <location evidence="5">Vacuole membrane</location>
        <topology evidence="5">Peripheral membrane protein</topology>
    </subcellularLocation>
</comment>
<evidence type="ECO:0000256" key="6">
    <source>
        <dbReference type="SAM" id="MobiDB-lite"/>
    </source>
</evidence>
<evidence type="ECO:0000313" key="8">
    <source>
        <dbReference type="EMBL" id="CAF9914405.1"/>
    </source>
</evidence>
<dbReference type="AlphaFoldDB" id="A0A8H3IFZ4"/>
<name>A0A8H3IFZ4_9LECA</name>
<dbReference type="GO" id="GO:1904262">
    <property type="term" value="P:negative regulation of TORC1 signaling"/>
    <property type="evidence" value="ECO:0007669"/>
    <property type="project" value="TreeGrafter"/>
</dbReference>
<feature type="region of interest" description="Disordered" evidence="6">
    <location>
        <begin position="594"/>
        <end position="660"/>
    </location>
</feature>
<keyword evidence="5" id="KW-0469">Meiosis</keyword>
<accession>A0A8H3IFZ4</accession>
<feature type="compositionally biased region" description="Low complexity" evidence="6">
    <location>
        <begin position="609"/>
        <end position="645"/>
    </location>
</feature>
<keyword evidence="5" id="KW-0732">Signal</keyword>
<dbReference type="GO" id="GO:1990130">
    <property type="term" value="C:GATOR1 complex"/>
    <property type="evidence" value="ECO:0007669"/>
    <property type="project" value="TreeGrafter"/>
</dbReference>
<feature type="compositionally biased region" description="Acidic residues" evidence="6">
    <location>
        <begin position="51"/>
        <end position="65"/>
    </location>
</feature>
<dbReference type="InterPro" id="IPR005365">
    <property type="entry name" value="Npr3"/>
</dbReference>
<sequence>MASYPLPPNPCLVAILLLVKTTSEPRIIFHYPPKPGEDNSHFRDMFKENPADDDSSSSSSDDESQDSSAEILKPVEQKEEESNTGRNTPEVDESGSASPEKSNGLKGAKAKLQWNDLFGYQSSVLAKVLLPAASGHKKRFEVGLNDKVFLGRPVFARPDGTWRKPKKLRRSSSKSNVTAEKVRRIREQDKGAKVEKFDYANKDSGTSGPDTGMESQSDSHRDKKTLNKEDEIENGEPVEQTHDTKSNRSSKLDMLPPKKEKHKSLAIFHVVFVLRPPPLEYHLRVKEMYDNVTKKLSKAMKWEQTRSDYVAREAAVITSLTKHMDKSNSEKQNLATLYHDIISRSSLAKAISTLYNSITASRIAHIDLSLTLSLSLQIPFPTSIPILPNALAPQLPGLWLTTANSMPTDDDVRGNGPQLGAHFTLLLLSDLHSILADINATASPITRPLTHYLRVTTSTKSFLQISQSSGIPLTDIQFLASHLVYWRRARAIPPLHQRDVYVVSPNADMRNLATASQNFAKIFPALPPLPKILNMLSFTPRPYSTLIPSKDHKSTYMDILAWLMRGGWVTQLRTFAWVRVPAHIKEAVAKEAAMNAASRQKKSSETETTDGTDTSSTSSTNLSVPPSHSSSNSPSPTSSTHTTLPVPQPPKPYSPSLMPNPRLASALPSRYLSAISTHILNTQGPDAQSAWDKCVVYFDGHHAIETIPVREGWKRKRVAELMGGWEGAGVLVRGRHW</sequence>
<feature type="compositionally biased region" description="Polar residues" evidence="6">
    <location>
        <begin position="203"/>
        <end position="216"/>
    </location>
</feature>
<dbReference type="Pfam" id="PF24064">
    <property type="entry name" value="HTH_NPRL3"/>
    <property type="match status" value="1"/>
</dbReference>
<evidence type="ECO:0000259" key="7">
    <source>
        <dbReference type="Pfam" id="PF24064"/>
    </source>
</evidence>
<dbReference type="PANTHER" id="PTHR13153">
    <property type="entry name" value="CGTHBA PROTEIN -14 GENE PROTEIN"/>
    <property type="match status" value="1"/>
</dbReference>
<dbReference type="OrthoDB" id="18648at2759"/>
<comment type="similarity">
    <text evidence="1 5">Belongs to the NPR3 family.</text>
</comment>
<comment type="function">
    <text evidence="3 5">Mediates inactivation of the TORC1 complex in response to amino acid starvation. Required for meiotic nuclear division.</text>
</comment>
<feature type="compositionally biased region" description="Basic and acidic residues" evidence="6">
    <location>
        <begin position="35"/>
        <end position="50"/>
    </location>
</feature>
<dbReference type="Proteomes" id="UP000664203">
    <property type="component" value="Unassembled WGS sequence"/>
</dbReference>
<dbReference type="PANTHER" id="PTHR13153:SF5">
    <property type="entry name" value="GATOR COMPLEX PROTEIN NPRL3"/>
    <property type="match status" value="1"/>
</dbReference>
<dbReference type="InterPro" id="IPR056603">
    <property type="entry name" value="HTH_NPRL3"/>
</dbReference>
<gene>
    <name evidence="8" type="primary">NPR3</name>
    <name evidence="8" type="ORF">ALECFALPRED_009585</name>
</gene>
<feature type="region of interest" description="Disordered" evidence="6">
    <location>
        <begin position="29"/>
        <end position="107"/>
    </location>
</feature>
<reference evidence="8" key="1">
    <citation type="submission" date="2021-03" db="EMBL/GenBank/DDBJ databases">
        <authorList>
            <person name="Tagirdzhanova G."/>
        </authorList>
    </citation>
    <scope>NUCLEOTIDE SEQUENCE</scope>
</reference>
<dbReference type="GO" id="GO:0010508">
    <property type="term" value="P:positive regulation of autophagy"/>
    <property type="evidence" value="ECO:0007669"/>
    <property type="project" value="TreeGrafter"/>
</dbReference>
<dbReference type="GO" id="GO:0005774">
    <property type="term" value="C:vacuolar membrane"/>
    <property type="evidence" value="ECO:0007669"/>
    <property type="project" value="UniProtKB-SubCell"/>
</dbReference>
<feature type="region of interest" description="Disordered" evidence="6">
    <location>
        <begin position="155"/>
        <end position="258"/>
    </location>
</feature>
<evidence type="ECO:0000256" key="3">
    <source>
        <dbReference type="ARBA" id="ARBA00025376"/>
    </source>
</evidence>
<dbReference type="EMBL" id="CAJPDR010000073">
    <property type="protein sequence ID" value="CAF9914405.1"/>
    <property type="molecule type" value="Genomic_DNA"/>
</dbReference>
<evidence type="ECO:0000256" key="2">
    <source>
        <dbReference type="ARBA" id="ARBA00017880"/>
    </source>
</evidence>
<dbReference type="GO" id="GO:0038202">
    <property type="term" value="P:TORC1 signaling"/>
    <property type="evidence" value="ECO:0007669"/>
    <property type="project" value="TreeGrafter"/>
</dbReference>
<feature type="domain" description="GATOR1 complex protein NPRL3 C-terminal HTH" evidence="7">
    <location>
        <begin position="678"/>
        <end position="722"/>
    </location>
</feature>
<feature type="compositionally biased region" description="Basic residues" evidence="6">
    <location>
        <begin position="163"/>
        <end position="172"/>
    </location>
</feature>
<feature type="compositionally biased region" description="Basic and acidic residues" evidence="6">
    <location>
        <begin position="217"/>
        <end position="229"/>
    </location>
</feature>
<feature type="compositionally biased region" description="Basic and acidic residues" evidence="6">
    <location>
        <begin position="73"/>
        <end position="83"/>
    </location>
</feature>
<evidence type="ECO:0000313" key="9">
    <source>
        <dbReference type="Proteomes" id="UP000664203"/>
    </source>
</evidence>
<organism evidence="8 9">
    <name type="scientific">Alectoria fallacina</name>
    <dbReference type="NCBI Taxonomy" id="1903189"/>
    <lineage>
        <taxon>Eukaryota</taxon>
        <taxon>Fungi</taxon>
        <taxon>Dikarya</taxon>
        <taxon>Ascomycota</taxon>
        <taxon>Pezizomycotina</taxon>
        <taxon>Lecanoromycetes</taxon>
        <taxon>OSLEUM clade</taxon>
        <taxon>Lecanoromycetidae</taxon>
        <taxon>Lecanorales</taxon>
        <taxon>Lecanorineae</taxon>
        <taxon>Parmeliaceae</taxon>
        <taxon>Alectoria</taxon>
    </lineage>
</organism>
<comment type="caution">
    <text evidence="8">The sequence shown here is derived from an EMBL/GenBank/DDBJ whole genome shotgun (WGS) entry which is preliminary data.</text>
</comment>
<dbReference type="GO" id="GO:0034198">
    <property type="term" value="P:cellular response to amino acid starvation"/>
    <property type="evidence" value="ECO:0007669"/>
    <property type="project" value="TreeGrafter"/>
</dbReference>
<proteinExistence type="inferred from homology"/>
<keyword evidence="9" id="KW-1185">Reference proteome</keyword>
<dbReference type="Pfam" id="PF03666">
    <property type="entry name" value="NPR3"/>
    <property type="match status" value="1"/>
</dbReference>
<feature type="compositionally biased region" description="Basic and acidic residues" evidence="6">
    <location>
        <begin position="180"/>
        <end position="201"/>
    </location>
</feature>
<protein>
    <recommendedName>
        <fullName evidence="2 5">Nitrogen permease regulator 3</fullName>
    </recommendedName>
    <alternativeName>
        <fullName evidence="4 5">Required for meiotic nuclear division protein 11</fullName>
    </alternativeName>
</protein>
<dbReference type="GO" id="GO:0051321">
    <property type="term" value="P:meiotic cell cycle"/>
    <property type="evidence" value="ECO:0007669"/>
    <property type="project" value="UniProtKB-UniRule"/>
</dbReference>
<evidence type="ECO:0000256" key="5">
    <source>
        <dbReference type="RuleBase" id="RU368069"/>
    </source>
</evidence>